<proteinExistence type="predicted"/>
<dbReference type="AlphaFoldDB" id="A0AAU2JT44"/>
<gene>
    <name evidence="2" type="ORF">OG327_22365</name>
</gene>
<sequence>MSLVASRHSSRENIDRADALLVADDRFGDSGAIGERNVARFVLGLRLLAQRDARHPEVLHRLSLLSREELLPLLGDPVLRNAFEDDMAKLENGHSGALGLAELAARLPLESDGQGPCERMATPHIRPWPQYGPAWLWTEMSPVDRVRGELSDRLRRLYDGSIEGGPKADPVIPTPDMCLQLSRGADLLTRLLPQVGPSVLRHVSVVGFTRGDSADGPLQSLSGGDPLPSAILMAPERLSDPWTAAETLLHEGVHLKLFDALRSGALLQDPDLSVPIPWRHTSWRVVRVLVALHFYVHMLVFQEAARHADDTIRAEFGDPPSGEVVDEVSPGTEADRDGTYGTSLERARYLAGYILGLPQDRLTPDGRRFMRWLLDALDLVHENSGVTPPTGVAGVAPVQPPAVPRSAVVRRTTCAMARPLPERGELLLVNTDSAAMHWLNARSWLIYSLCDGRDVGSVRDEYGRRAGVDSDSARAHVDSCLSELTAAGLLS</sequence>
<evidence type="ECO:0000256" key="1">
    <source>
        <dbReference type="SAM" id="MobiDB-lite"/>
    </source>
</evidence>
<reference evidence="2" key="1">
    <citation type="submission" date="2022-10" db="EMBL/GenBank/DDBJ databases">
        <title>The complete genomes of actinobacterial strains from the NBC collection.</title>
        <authorList>
            <person name="Joergensen T.S."/>
            <person name="Alvarez Arevalo M."/>
            <person name="Sterndorff E.B."/>
            <person name="Faurdal D."/>
            <person name="Vuksanovic O."/>
            <person name="Mourched A.-S."/>
            <person name="Charusanti P."/>
            <person name="Shaw S."/>
            <person name="Blin K."/>
            <person name="Weber T."/>
        </authorList>
    </citation>
    <scope>NUCLEOTIDE SEQUENCE</scope>
    <source>
        <strain evidence="2">NBC_00049</strain>
    </source>
</reference>
<dbReference type="EMBL" id="CP108264">
    <property type="protein sequence ID" value="WTU75850.1"/>
    <property type="molecule type" value="Genomic_DNA"/>
</dbReference>
<feature type="region of interest" description="Disordered" evidence="1">
    <location>
        <begin position="316"/>
        <end position="339"/>
    </location>
</feature>
<name>A0AAU2JT44_9ACTN</name>
<dbReference type="InterPro" id="IPR008792">
    <property type="entry name" value="PQQD"/>
</dbReference>
<accession>A0AAU2JT44</accession>
<evidence type="ECO:0000313" key="2">
    <source>
        <dbReference type="EMBL" id="WTU75850.1"/>
    </source>
</evidence>
<dbReference type="InterPro" id="IPR026337">
    <property type="entry name" value="AKG_HExxH"/>
</dbReference>
<dbReference type="NCBIfam" id="TIGR04267">
    <property type="entry name" value="mod_HExxH"/>
    <property type="match status" value="1"/>
</dbReference>
<protein>
    <submittedName>
        <fullName evidence="2">PqqD family protein</fullName>
    </submittedName>
</protein>
<organism evidence="2">
    <name type="scientific">Streptomyces sp. NBC_00049</name>
    <dbReference type="NCBI Taxonomy" id="2903617"/>
    <lineage>
        <taxon>Bacteria</taxon>
        <taxon>Bacillati</taxon>
        <taxon>Actinomycetota</taxon>
        <taxon>Actinomycetes</taxon>
        <taxon>Kitasatosporales</taxon>
        <taxon>Streptomycetaceae</taxon>
        <taxon>Streptomyces</taxon>
    </lineage>
</organism>
<dbReference type="Pfam" id="PF05402">
    <property type="entry name" value="PqqD"/>
    <property type="match status" value="1"/>
</dbReference>